<evidence type="ECO:0000256" key="4">
    <source>
        <dbReference type="ARBA" id="ARBA00023136"/>
    </source>
</evidence>
<dbReference type="PANTHER" id="PTHR10924:SF4">
    <property type="entry name" value="GH15861P"/>
    <property type="match status" value="1"/>
</dbReference>
<feature type="transmembrane region" description="Helical" evidence="5">
    <location>
        <begin position="340"/>
        <end position="360"/>
    </location>
</feature>
<gene>
    <name evidence="6" type="ORF">V9T40_012664</name>
</gene>
<name>A0AAN9Y0S3_9HEMI</name>
<feature type="transmembrane region" description="Helical" evidence="5">
    <location>
        <begin position="405"/>
        <end position="427"/>
    </location>
</feature>
<feature type="transmembrane region" description="Helical" evidence="5">
    <location>
        <begin position="144"/>
        <end position="165"/>
    </location>
</feature>
<evidence type="ECO:0000256" key="2">
    <source>
        <dbReference type="ARBA" id="ARBA00022692"/>
    </source>
</evidence>
<feature type="transmembrane region" description="Helical" evidence="5">
    <location>
        <begin position="51"/>
        <end position="72"/>
    </location>
</feature>
<feature type="transmembrane region" description="Helical" evidence="5">
    <location>
        <begin position="312"/>
        <end position="334"/>
    </location>
</feature>
<keyword evidence="3 5" id="KW-1133">Transmembrane helix</keyword>
<dbReference type="InterPro" id="IPR036259">
    <property type="entry name" value="MFS_trans_sf"/>
</dbReference>
<comment type="subcellular location">
    <subcellularLocation>
        <location evidence="1">Membrane</location>
        <topology evidence="1">Multi-pass membrane protein</topology>
    </subcellularLocation>
</comment>
<keyword evidence="2 5" id="KW-0812">Transmembrane</keyword>
<evidence type="ECO:0000256" key="3">
    <source>
        <dbReference type="ARBA" id="ARBA00022989"/>
    </source>
</evidence>
<protein>
    <recommendedName>
        <fullName evidence="8">Major facilitator superfamily (MFS) profile domain-containing protein</fullName>
    </recommendedName>
</protein>
<evidence type="ECO:0000313" key="6">
    <source>
        <dbReference type="EMBL" id="KAK7576378.1"/>
    </source>
</evidence>
<feature type="transmembrane region" description="Helical" evidence="5">
    <location>
        <begin position="185"/>
        <end position="202"/>
    </location>
</feature>
<proteinExistence type="predicted"/>
<dbReference type="GO" id="GO:0015232">
    <property type="term" value="F:heme transmembrane transporter activity"/>
    <property type="evidence" value="ECO:0007669"/>
    <property type="project" value="TreeGrafter"/>
</dbReference>
<feature type="transmembrane region" description="Helical" evidence="5">
    <location>
        <begin position="280"/>
        <end position="300"/>
    </location>
</feature>
<feature type="transmembrane region" description="Helical" evidence="5">
    <location>
        <begin position="381"/>
        <end position="399"/>
    </location>
</feature>
<evidence type="ECO:0000313" key="7">
    <source>
        <dbReference type="Proteomes" id="UP001367676"/>
    </source>
</evidence>
<dbReference type="EMBL" id="JBBCAQ010000036">
    <property type="protein sequence ID" value="KAK7576378.1"/>
    <property type="molecule type" value="Genomic_DNA"/>
</dbReference>
<reference evidence="6 7" key="1">
    <citation type="submission" date="2024-03" db="EMBL/GenBank/DDBJ databases">
        <title>Adaptation during the transition from Ophiocordyceps entomopathogen to insect associate is accompanied by gene loss and intensified selection.</title>
        <authorList>
            <person name="Ward C.M."/>
            <person name="Onetto C.A."/>
            <person name="Borneman A.R."/>
        </authorList>
    </citation>
    <scope>NUCLEOTIDE SEQUENCE [LARGE SCALE GENOMIC DNA]</scope>
    <source>
        <strain evidence="6">AWRI1</strain>
        <tissue evidence="6">Single Adult Female</tissue>
    </source>
</reference>
<sequence length="452" mass="50549">MTKGEYIIKQYNRRWINLILFVIYAINNSIHCNQYTVINDSISTYYNVPHAYVEWTSGLFSLTYVIFFAPVLYGTEKIKLKGTMILASSLSTIGSWIKVFSVEPDRFLYAFISQCIVSTSYTFTFGVSARLIAAWFGVHESSRASAMSLFGDQFGVAAGFIIPVIMVQKSSDIVIWENSLRRMHIVNASVSTFCLILMVSIFKDKPKNPPSMGQAVKVQETNGETFAQSFKKMAKNRAFILLLFWYSICGALLRILGAVLGELVSINFVDSYGDAGKIGFVMNVFSMLSSPIFGYMMDKVHKFRHVNNCNQLLLVGIALSTGTFISFLLFTFALKMNNIIYVYVISIFLGIFITSAYINGIQFGIEILYPISEVKCSAMMVFIRQLVSTIFLAAYGVVLRKYGDITANSIICILTFAGAVVCCLSPIQMNRHEAEQGASAKEVKEFLPKLDP</sequence>
<dbReference type="GO" id="GO:0097037">
    <property type="term" value="P:heme export"/>
    <property type="evidence" value="ECO:0007669"/>
    <property type="project" value="TreeGrafter"/>
</dbReference>
<feature type="transmembrane region" description="Helical" evidence="5">
    <location>
        <begin position="15"/>
        <end position="31"/>
    </location>
</feature>
<dbReference type="SUPFAM" id="SSF103473">
    <property type="entry name" value="MFS general substrate transporter"/>
    <property type="match status" value="1"/>
</dbReference>
<dbReference type="AlphaFoldDB" id="A0AAN9Y0S3"/>
<keyword evidence="7" id="KW-1185">Reference proteome</keyword>
<keyword evidence="4 5" id="KW-0472">Membrane</keyword>
<dbReference type="Pfam" id="PF07690">
    <property type="entry name" value="MFS_1"/>
    <property type="match status" value="1"/>
</dbReference>
<evidence type="ECO:0008006" key="8">
    <source>
        <dbReference type="Google" id="ProtNLM"/>
    </source>
</evidence>
<dbReference type="Gene3D" id="1.20.1250.20">
    <property type="entry name" value="MFS general substrate transporter like domains"/>
    <property type="match status" value="2"/>
</dbReference>
<dbReference type="InterPro" id="IPR049680">
    <property type="entry name" value="FLVCR1-2_SLC49-like"/>
</dbReference>
<comment type="caution">
    <text evidence="6">The sequence shown here is derived from an EMBL/GenBank/DDBJ whole genome shotgun (WGS) entry which is preliminary data.</text>
</comment>
<feature type="transmembrane region" description="Helical" evidence="5">
    <location>
        <begin position="107"/>
        <end position="132"/>
    </location>
</feature>
<feature type="transmembrane region" description="Helical" evidence="5">
    <location>
        <begin position="238"/>
        <end position="260"/>
    </location>
</feature>
<evidence type="ECO:0000256" key="1">
    <source>
        <dbReference type="ARBA" id="ARBA00004141"/>
    </source>
</evidence>
<dbReference type="GO" id="GO:0020037">
    <property type="term" value="F:heme binding"/>
    <property type="evidence" value="ECO:0007669"/>
    <property type="project" value="TreeGrafter"/>
</dbReference>
<evidence type="ECO:0000256" key="5">
    <source>
        <dbReference type="SAM" id="Phobius"/>
    </source>
</evidence>
<dbReference type="Proteomes" id="UP001367676">
    <property type="component" value="Unassembled WGS sequence"/>
</dbReference>
<organism evidence="6 7">
    <name type="scientific">Parthenolecanium corni</name>
    <dbReference type="NCBI Taxonomy" id="536013"/>
    <lineage>
        <taxon>Eukaryota</taxon>
        <taxon>Metazoa</taxon>
        <taxon>Ecdysozoa</taxon>
        <taxon>Arthropoda</taxon>
        <taxon>Hexapoda</taxon>
        <taxon>Insecta</taxon>
        <taxon>Pterygota</taxon>
        <taxon>Neoptera</taxon>
        <taxon>Paraneoptera</taxon>
        <taxon>Hemiptera</taxon>
        <taxon>Sternorrhyncha</taxon>
        <taxon>Coccoidea</taxon>
        <taxon>Coccidae</taxon>
        <taxon>Parthenolecanium</taxon>
    </lineage>
</organism>
<dbReference type="PANTHER" id="PTHR10924">
    <property type="entry name" value="MAJOR FACILITATOR SUPERFAMILY PROTEIN-RELATED"/>
    <property type="match status" value="1"/>
</dbReference>
<dbReference type="InterPro" id="IPR011701">
    <property type="entry name" value="MFS"/>
</dbReference>
<dbReference type="GO" id="GO:0016020">
    <property type="term" value="C:membrane"/>
    <property type="evidence" value="ECO:0007669"/>
    <property type="project" value="UniProtKB-SubCell"/>
</dbReference>
<accession>A0AAN9Y0S3</accession>